<dbReference type="SUPFAM" id="SSF63825">
    <property type="entry name" value="YWTD domain"/>
    <property type="match status" value="1"/>
</dbReference>
<dbReference type="InterPro" id="IPR013783">
    <property type="entry name" value="Ig-like_fold"/>
</dbReference>
<organism evidence="4">
    <name type="scientific">candidate division WOR-3 bacterium</name>
    <dbReference type="NCBI Taxonomy" id="2052148"/>
    <lineage>
        <taxon>Bacteria</taxon>
        <taxon>Bacteria division WOR-3</taxon>
    </lineage>
</organism>
<proteinExistence type="predicted"/>
<evidence type="ECO:0000259" key="3">
    <source>
        <dbReference type="Pfam" id="PF07705"/>
    </source>
</evidence>
<feature type="signal peptide" evidence="2">
    <location>
        <begin position="1"/>
        <end position="17"/>
    </location>
</feature>
<dbReference type="Gene3D" id="2.60.40.10">
    <property type="entry name" value="Immunoglobulins"/>
    <property type="match status" value="3"/>
</dbReference>
<dbReference type="AlphaFoldDB" id="A0A7V0XFM3"/>
<dbReference type="Pfam" id="PF07705">
    <property type="entry name" value="CARDB"/>
    <property type="match status" value="1"/>
</dbReference>
<dbReference type="InterPro" id="IPR011635">
    <property type="entry name" value="CARDB"/>
</dbReference>
<evidence type="ECO:0000313" key="4">
    <source>
        <dbReference type="EMBL" id="HDQ99831.1"/>
    </source>
</evidence>
<feature type="compositionally biased region" description="Basic and acidic residues" evidence="1">
    <location>
        <begin position="56"/>
        <end position="68"/>
    </location>
</feature>
<accession>A0A7V0XFM3</accession>
<feature type="region of interest" description="Disordered" evidence="1">
    <location>
        <begin position="56"/>
        <end position="78"/>
    </location>
</feature>
<feature type="non-terminal residue" evidence="4">
    <location>
        <position position="1166"/>
    </location>
</feature>
<evidence type="ECO:0000256" key="2">
    <source>
        <dbReference type="SAM" id="SignalP"/>
    </source>
</evidence>
<dbReference type="EMBL" id="DSBX01000224">
    <property type="protein sequence ID" value="HDQ99831.1"/>
    <property type="molecule type" value="Genomic_DNA"/>
</dbReference>
<protein>
    <recommendedName>
        <fullName evidence="3">CARDB domain-containing protein</fullName>
    </recommendedName>
</protein>
<feature type="chain" id="PRO_5031294057" description="CARDB domain-containing protein" evidence="2">
    <location>
        <begin position="18"/>
        <end position="1166"/>
    </location>
</feature>
<reference evidence="4" key="1">
    <citation type="journal article" date="2020" name="mSystems">
        <title>Genome- and Community-Level Interaction Insights into Carbon Utilization and Element Cycling Functions of Hydrothermarchaeota in Hydrothermal Sediment.</title>
        <authorList>
            <person name="Zhou Z."/>
            <person name="Liu Y."/>
            <person name="Xu W."/>
            <person name="Pan J."/>
            <person name="Luo Z.H."/>
            <person name="Li M."/>
        </authorList>
    </citation>
    <scope>NUCLEOTIDE SEQUENCE [LARGE SCALE GENOMIC DNA]</scope>
    <source>
        <strain evidence="4">SpSt-1182</strain>
    </source>
</reference>
<name>A0A7V0XFM3_UNCW3</name>
<keyword evidence="2" id="KW-0732">Signal</keyword>
<comment type="caution">
    <text evidence="4">The sequence shown here is derived from an EMBL/GenBank/DDBJ whole genome shotgun (WGS) entry which is preliminary data.</text>
</comment>
<evidence type="ECO:0000256" key="1">
    <source>
        <dbReference type="SAM" id="MobiDB-lite"/>
    </source>
</evidence>
<dbReference type="Proteomes" id="UP000885672">
    <property type="component" value="Unassembled WGS sequence"/>
</dbReference>
<gene>
    <name evidence="4" type="ORF">ENN51_06065</name>
</gene>
<feature type="domain" description="CARDB" evidence="3">
    <location>
        <begin position="273"/>
        <end position="341"/>
    </location>
</feature>
<sequence>MRRLTMLLIGISVIALAAGGADQLAARTAQSVSGPTLRPVIEDALRVRMDAEKRAELEAREAQRRAEEASPPAATPAGDERLLDELDAYVIIGTGTNTGPYPLYRYYNYTSTELIYLASEISASGNISELAWEKGSGSDVVINNVTVYMKHTTDTTLASGNYSLSGYTQVYSGSWPNTTGAGWKNVTLDTPFAYNGTDNLAILVLKGYESWTSSPYWRYTTTSPNYRMRAAYSDGGQPSYLNANYNRPNVRMFIAPGVADDVGISDVWVDYYTTAVGDAQTVTAEIRNYGTATQTSIPLFYNAGGSNVSETWTGSLAPGATTEHTFTTTWTPGSTGPQDITCATTLSGDANPANDTTVVTVDVWPAGTKVGQTFNAATFPPRGWHTQIATGTLDWAWATTSTYPAGYAPYEGAGMALYNSWNAYPPASSRLVTHKFQGTDSTIYTVDFWHLQTNAYSFAYDSLYLLYAVGDSTDWTVIDGWGTYDASNPGWVNRQVSTGILPPGTDIWIGFLAVSDWYHCVTVDYVQVYQPADNDVGVSAFVEPSGTVGAGVTYYPTVRVTNFGTLAQSNIPVGVIISENGSQTYSQSTSYAGPLAPGASANVAMSVSWTAPAKGTPVELVGYTALSGDEVPSNDTLTWSTNTGAVANRYFEFMWDWHSPRTGGGFYGVTGVQDTLVWTALGFLSPFQVYIIDFRTQTVVDSFTQHTLGGSYGYLGMHYDPTEDVVYAGGSANNTIHKIDANAPYSLLQTITVTGSVLPGWVMSITDSGDDSLLVSGYNTYTTVYKMAKDGSGSRAAQTGTYNHFGLGNTQHLGIMYGGSWDYSGDIFQWGMPEIADLFDTTLSTGTLWGDLAVFRNDSFLLCATQASPDHYLQVYRIIPEERDLGVDAILAPAGRVDTGAVVIPQARVKNYHATVTTTGPVWFFLDDPTDGRVYTQTGSVTLAPGADTTIWFPAFNVGGNEGTWTAKCSVYVAGDIEPDNDWLEEEFLVASTIRDVGATAVLRPAGSVFLGSDVYPQVTVENYGETAETFMVEVLIEDGADAVVFQEEEEVVGLAVGESRTITFATYYWTADPVGDYTVTATTKLAGDADPGNDAAGPFAFVVSEAPPWPEGWVEVAPIPAQAGNRRDMPHRGAWLAIGPDPGGATAIYATKGNKLQNFYRYDVM</sequence>